<organism evidence="3 4">
    <name type="scientific">Psilocybe cyanescens</name>
    <dbReference type="NCBI Taxonomy" id="93625"/>
    <lineage>
        <taxon>Eukaryota</taxon>
        <taxon>Fungi</taxon>
        <taxon>Dikarya</taxon>
        <taxon>Basidiomycota</taxon>
        <taxon>Agaricomycotina</taxon>
        <taxon>Agaricomycetes</taxon>
        <taxon>Agaricomycetidae</taxon>
        <taxon>Agaricales</taxon>
        <taxon>Agaricineae</taxon>
        <taxon>Strophariaceae</taxon>
        <taxon>Psilocybe</taxon>
    </lineage>
</organism>
<feature type="domain" description="DUF6697" evidence="2">
    <location>
        <begin position="247"/>
        <end position="456"/>
    </location>
</feature>
<evidence type="ECO:0000256" key="1">
    <source>
        <dbReference type="SAM" id="MobiDB-lite"/>
    </source>
</evidence>
<evidence type="ECO:0000313" key="4">
    <source>
        <dbReference type="Proteomes" id="UP000283269"/>
    </source>
</evidence>
<feature type="compositionally biased region" description="Basic and acidic residues" evidence="1">
    <location>
        <begin position="509"/>
        <end position="518"/>
    </location>
</feature>
<feature type="compositionally biased region" description="Acidic residues" evidence="1">
    <location>
        <begin position="494"/>
        <end position="508"/>
    </location>
</feature>
<feature type="region of interest" description="Disordered" evidence="1">
    <location>
        <begin position="460"/>
        <end position="545"/>
    </location>
</feature>
<comment type="caution">
    <text evidence="3">The sequence shown here is derived from an EMBL/GenBank/DDBJ whole genome shotgun (WGS) entry which is preliminary data.</text>
</comment>
<dbReference type="EMBL" id="NHYD01003092">
    <property type="protein sequence ID" value="PPQ82836.1"/>
    <property type="molecule type" value="Genomic_DNA"/>
</dbReference>
<dbReference type="AlphaFoldDB" id="A0A409WWK0"/>
<dbReference type="Pfam" id="PF20411">
    <property type="entry name" value="DUF6697"/>
    <property type="match status" value="1"/>
</dbReference>
<feature type="compositionally biased region" description="Polar residues" evidence="1">
    <location>
        <begin position="9"/>
        <end position="21"/>
    </location>
</feature>
<reference evidence="3 4" key="1">
    <citation type="journal article" date="2018" name="Evol. Lett.">
        <title>Horizontal gene cluster transfer increased hallucinogenic mushroom diversity.</title>
        <authorList>
            <person name="Reynolds H.T."/>
            <person name="Vijayakumar V."/>
            <person name="Gluck-Thaler E."/>
            <person name="Korotkin H.B."/>
            <person name="Matheny P.B."/>
            <person name="Slot J.C."/>
        </authorList>
    </citation>
    <scope>NUCLEOTIDE SEQUENCE [LARGE SCALE GENOMIC DNA]</scope>
    <source>
        <strain evidence="3 4">2631</strain>
    </source>
</reference>
<accession>A0A409WWK0</accession>
<gene>
    <name evidence="3" type="ORF">CVT25_009211</name>
</gene>
<feature type="compositionally biased region" description="Polar residues" evidence="1">
    <location>
        <begin position="519"/>
        <end position="533"/>
    </location>
</feature>
<dbReference type="InParanoid" id="A0A409WWK0"/>
<proteinExistence type="predicted"/>
<dbReference type="InterPro" id="IPR046520">
    <property type="entry name" value="DUF6697"/>
</dbReference>
<protein>
    <recommendedName>
        <fullName evidence="2">DUF6697 domain-containing protein</fullName>
    </recommendedName>
</protein>
<sequence length="571" mass="64508">MAELDAKQCQATAEDASSASNFDEEALNHKRNEIRVDVFDGKGKSSLQAAASTQCPGSEVAVNGAHYQGNPELEPVKHIGMNLEDSSDEEDPNTYGEIAIHPLKQATFAPTPAVNSAELNVNFQHSTNEQNNKLVRTVRSSEGGTQDQATRTFVKTGPHEDESFKQASLSRQRKRPRLVPQVVVPTWAALQQRRKEDFEKIKKMNNPKFKKTKDMEFSLSAIYDRLKGIGLDPYEVTLDSEIRDKSVSRLFMSSLYGGGPQLSFPEISPQKLAQHGIKHFMYVNVENHSHAPQYVGNPGFFFDSEPADNWESLFYVFVRLKPTEWLYVGIYVLIPSPPLSKGEWRSMTERVRGTWVNLIYKKRWGTGFRLRVAARRELGHKPTEADLDQFWKDGKHHNVTPEDIRSALDSGTEVAILIILAADRVLLTCYQLQALGAFMMKCVGYDENFQRELVAKFPHWTPPSAKPKGKGKKLNAQLKQSQASKGKRKREETPESEPLEPESEEDVNLNEHEDDEHSTSSTRKGQRLQSTPTREVDIIELSDSDEVDVDLTQAVSIRYREKGTRKDPIVL</sequence>
<keyword evidence="4" id="KW-1185">Reference proteome</keyword>
<dbReference type="STRING" id="93625.A0A409WWK0"/>
<name>A0A409WWK0_PSICY</name>
<dbReference type="Proteomes" id="UP000283269">
    <property type="component" value="Unassembled WGS sequence"/>
</dbReference>
<feature type="region of interest" description="Disordered" evidence="1">
    <location>
        <begin position="1"/>
        <end position="30"/>
    </location>
</feature>
<evidence type="ECO:0000259" key="2">
    <source>
        <dbReference type="Pfam" id="PF20411"/>
    </source>
</evidence>
<evidence type="ECO:0000313" key="3">
    <source>
        <dbReference type="EMBL" id="PPQ82836.1"/>
    </source>
</evidence>
<dbReference type="OrthoDB" id="3176940at2759"/>